<dbReference type="InterPro" id="IPR028989">
    <property type="entry name" value="RimP_N"/>
</dbReference>
<proteinExistence type="inferred from homology"/>
<dbReference type="PANTHER" id="PTHR33867">
    <property type="entry name" value="RIBOSOME MATURATION FACTOR RIMP"/>
    <property type="match status" value="1"/>
</dbReference>
<evidence type="ECO:0000256" key="1">
    <source>
        <dbReference type="ARBA" id="ARBA00022490"/>
    </source>
</evidence>
<dbReference type="InterPro" id="IPR035956">
    <property type="entry name" value="RimP_N_sf"/>
</dbReference>
<dbReference type="FunFam" id="3.30.300.70:FF:000001">
    <property type="entry name" value="Ribosome maturation factor RimP"/>
    <property type="match status" value="1"/>
</dbReference>
<evidence type="ECO:0000313" key="5">
    <source>
        <dbReference type="EMBL" id="KKK64910.1"/>
    </source>
</evidence>
<dbReference type="Pfam" id="PF17384">
    <property type="entry name" value="DUF150_C"/>
    <property type="match status" value="1"/>
</dbReference>
<reference evidence="5" key="1">
    <citation type="journal article" date="2015" name="Nature">
        <title>Complex archaea that bridge the gap between prokaryotes and eukaryotes.</title>
        <authorList>
            <person name="Spang A."/>
            <person name="Saw J.H."/>
            <person name="Jorgensen S.L."/>
            <person name="Zaremba-Niedzwiedzka K."/>
            <person name="Martijn J."/>
            <person name="Lind A.E."/>
            <person name="van Eijk R."/>
            <person name="Schleper C."/>
            <person name="Guy L."/>
            <person name="Ettema T.J."/>
        </authorList>
    </citation>
    <scope>NUCLEOTIDE SEQUENCE</scope>
</reference>
<keyword evidence="2" id="KW-0690">Ribosome biogenesis</keyword>
<evidence type="ECO:0000256" key="2">
    <source>
        <dbReference type="ARBA" id="ARBA00022517"/>
    </source>
</evidence>
<name>A0A0F8XUJ9_9ZZZZ</name>
<dbReference type="AlphaFoldDB" id="A0A0F8XUJ9"/>
<dbReference type="CDD" id="cd01734">
    <property type="entry name" value="YlxS_C"/>
    <property type="match status" value="1"/>
</dbReference>
<dbReference type="InterPro" id="IPR036847">
    <property type="entry name" value="RimP_C_sf"/>
</dbReference>
<dbReference type="GO" id="GO:0006412">
    <property type="term" value="P:translation"/>
    <property type="evidence" value="ECO:0007669"/>
    <property type="project" value="TreeGrafter"/>
</dbReference>
<keyword evidence="1" id="KW-0963">Cytoplasm</keyword>
<dbReference type="HAMAP" id="MF_01077">
    <property type="entry name" value="RimP"/>
    <property type="match status" value="1"/>
</dbReference>
<dbReference type="InterPro" id="IPR003728">
    <property type="entry name" value="Ribosome_maturation_RimP"/>
</dbReference>
<accession>A0A0F8XUJ9</accession>
<feature type="domain" description="Ribosome maturation factor RimP C-terminal" evidence="4">
    <location>
        <begin position="87"/>
        <end position="151"/>
    </location>
</feature>
<sequence>MMDVFKEKLAALAGEVGDNLGFEVDDLELLGGGGRKLLRITIDSSGGVTLDDCASFSRLLSALLDVEDPIKGRFTLEVSSPGLDRRLKKLSHYEKNLGKLIRVVPREKVAGRNFLLGKLLGADEKKIRLSVEGEEVEVALDNVKKARLEPEI</sequence>
<dbReference type="SUPFAM" id="SSF75420">
    <property type="entry name" value="YhbC-like, N-terminal domain"/>
    <property type="match status" value="1"/>
</dbReference>
<comment type="caution">
    <text evidence="5">The sequence shown here is derived from an EMBL/GenBank/DDBJ whole genome shotgun (WGS) entry which is preliminary data.</text>
</comment>
<dbReference type="Gene3D" id="2.30.30.180">
    <property type="entry name" value="Ribosome maturation factor RimP, C-terminal domain"/>
    <property type="match status" value="1"/>
</dbReference>
<dbReference type="GO" id="GO:0000028">
    <property type="term" value="P:ribosomal small subunit assembly"/>
    <property type="evidence" value="ECO:0007669"/>
    <property type="project" value="TreeGrafter"/>
</dbReference>
<evidence type="ECO:0008006" key="6">
    <source>
        <dbReference type="Google" id="ProtNLM"/>
    </source>
</evidence>
<protein>
    <recommendedName>
        <fullName evidence="6">Ribosome maturation factor RimP N-terminal domain-containing protein</fullName>
    </recommendedName>
</protein>
<evidence type="ECO:0000259" key="3">
    <source>
        <dbReference type="Pfam" id="PF02576"/>
    </source>
</evidence>
<dbReference type="InterPro" id="IPR028998">
    <property type="entry name" value="RimP_C"/>
</dbReference>
<dbReference type="GO" id="GO:0005829">
    <property type="term" value="C:cytosol"/>
    <property type="evidence" value="ECO:0007669"/>
    <property type="project" value="TreeGrafter"/>
</dbReference>
<feature type="domain" description="Ribosome maturation factor RimP N-terminal" evidence="3">
    <location>
        <begin position="14"/>
        <end position="84"/>
    </location>
</feature>
<dbReference type="PANTHER" id="PTHR33867:SF1">
    <property type="entry name" value="RIBOSOME MATURATION FACTOR RIMP"/>
    <property type="match status" value="1"/>
</dbReference>
<dbReference type="EMBL" id="LAZR01060807">
    <property type="protein sequence ID" value="KKK64910.1"/>
    <property type="molecule type" value="Genomic_DNA"/>
</dbReference>
<dbReference type="SUPFAM" id="SSF74942">
    <property type="entry name" value="YhbC-like, C-terminal domain"/>
    <property type="match status" value="1"/>
</dbReference>
<dbReference type="Gene3D" id="3.30.300.70">
    <property type="entry name" value="RimP-like superfamily, N-terminal"/>
    <property type="match status" value="1"/>
</dbReference>
<evidence type="ECO:0000259" key="4">
    <source>
        <dbReference type="Pfam" id="PF17384"/>
    </source>
</evidence>
<organism evidence="5">
    <name type="scientific">marine sediment metagenome</name>
    <dbReference type="NCBI Taxonomy" id="412755"/>
    <lineage>
        <taxon>unclassified sequences</taxon>
        <taxon>metagenomes</taxon>
        <taxon>ecological metagenomes</taxon>
    </lineage>
</organism>
<gene>
    <name evidence="5" type="ORF">LCGC14_2979460</name>
</gene>
<dbReference type="Pfam" id="PF02576">
    <property type="entry name" value="RimP_N"/>
    <property type="match status" value="1"/>
</dbReference>